<dbReference type="Pfam" id="PF04365">
    <property type="entry name" value="BrnT_toxin"/>
    <property type="match status" value="1"/>
</dbReference>
<dbReference type="AlphaFoldDB" id="A0A516V8H0"/>
<organism evidence="1 2">
    <name type="scientific">Pseudoluteimonas lycopersici</name>
    <dbReference type="NCBI Taxonomy" id="1324796"/>
    <lineage>
        <taxon>Bacteria</taxon>
        <taxon>Pseudomonadati</taxon>
        <taxon>Pseudomonadota</taxon>
        <taxon>Gammaproteobacteria</taxon>
        <taxon>Lysobacterales</taxon>
        <taxon>Lysobacteraceae</taxon>
        <taxon>Pseudoluteimonas</taxon>
    </lineage>
</organism>
<dbReference type="InterPro" id="IPR007460">
    <property type="entry name" value="BrnT_toxin"/>
</dbReference>
<dbReference type="Gene3D" id="3.10.450.530">
    <property type="entry name" value="Ribonuclease toxin, BrnT, of type II toxin-antitoxin system"/>
    <property type="match status" value="1"/>
</dbReference>
<sequence>MAVNHDPAKRRRNLRKHGIDLPGCMAAFDAPMVTFEDDRDDYGEQRFVSIAWAHGRVVVLVWTERDDGPRLISCREAKSHEREAYFRAYPPH</sequence>
<accession>A0A516V8H0</accession>
<name>A0A516V8H0_9GAMM</name>
<dbReference type="Proteomes" id="UP000315891">
    <property type="component" value="Chromosome"/>
</dbReference>
<dbReference type="InterPro" id="IPR038573">
    <property type="entry name" value="BrnT_sf"/>
</dbReference>
<keyword evidence="2" id="KW-1185">Reference proteome</keyword>
<gene>
    <name evidence="1" type="ORF">FNZ56_09025</name>
</gene>
<reference evidence="1 2" key="1">
    <citation type="submission" date="2019-07" db="EMBL/GenBank/DDBJ databases">
        <title>Lysobacter weifangensis sp. nov., isolated from bensulfuron-methyl contaminated farmland soil.</title>
        <authorList>
            <person name="Zhao H."/>
        </authorList>
    </citation>
    <scope>NUCLEOTIDE SEQUENCE [LARGE SCALE GENOMIC DNA]</scope>
    <source>
        <strain evidence="1 2">CC-Bw-6</strain>
    </source>
</reference>
<proteinExistence type="predicted"/>
<protein>
    <submittedName>
        <fullName evidence="1">BrnT family toxin</fullName>
    </submittedName>
</protein>
<dbReference type="OrthoDB" id="9802417at2"/>
<dbReference type="EMBL" id="CP041742">
    <property type="protein sequence ID" value="QDQ74815.1"/>
    <property type="molecule type" value="Genomic_DNA"/>
</dbReference>
<evidence type="ECO:0000313" key="2">
    <source>
        <dbReference type="Proteomes" id="UP000315891"/>
    </source>
</evidence>
<evidence type="ECO:0000313" key="1">
    <source>
        <dbReference type="EMBL" id="QDQ74815.1"/>
    </source>
</evidence>